<evidence type="ECO:0000256" key="5">
    <source>
        <dbReference type="ARBA" id="ARBA00022777"/>
    </source>
</evidence>
<protein>
    <submittedName>
        <fullName evidence="8">Butyrate kinase 2</fullName>
        <ecNumber evidence="8">2.7.2.7</ecNumber>
    </submittedName>
</protein>
<dbReference type="CDD" id="cd24011">
    <property type="entry name" value="ASKHA_NBD_BK"/>
    <property type="match status" value="1"/>
</dbReference>
<evidence type="ECO:0000256" key="4">
    <source>
        <dbReference type="ARBA" id="ARBA00022741"/>
    </source>
</evidence>
<dbReference type="InterPro" id="IPR011245">
    <property type="entry name" value="Butyrate_kin"/>
</dbReference>
<evidence type="ECO:0000256" key="2">
    <source>
        <dbReference type="ARBA" id="ARBA00022490"/>
    </source>
</evidence>
<dbReference type="Pfam" id="PF00871">
    <property type="entry name" value="Acetate_kinase"/>
    <property type="match status" value="1"/>
</dbReference>
<reference evidence="8" key="1">
    <citation type="submission" date="2019-08" db="EMBL/GenBank/DDBJ databases">
        <authorList>
            <person name="Kucharzyk K."/>
            <person name="Murdoch R.W."/>
            <person name="Higgins S."/>
            <person name="Loffler F."/>
        </authorList>
    </citation>
    <scope>NUCLEOTIDE SEQUENCE</scope>
</reference>
<dbReference type="EC" id="2.7.2.7" evidence="8"/>
<dbReference type="InterPro" id="IPR043129">
    <property type="entry name" value="ATPase_NBD"/>
</dbReference>
<dbReference type="HAMAP" id="MF_00542">
    <property type="entry name" value="Butyrate_kinase"/>
    <property type="match status" value="1"/>
</dbReference>
<organism evidence="8">
    <name type="scientific">bioreactor metagenome</name>
    <dbReference type="NCBI Taxonomy" id="1076179"/>
    <lineage>
        <taxon>unclassified sequences</taxon>
        <taxon>metagenomes</taxon>
        <taxon>ecological metagenomes</taxon>
    </lineage>
</organism>
<dbReference type="GO" id="GO:0008776">
    <property type="term" value="F:acetate kinase activity"/>
    <property type="evidence" value="ECO:0007669"/>
    <property type="project" value="TreeGrafter"/>
</dbReference>
<dbReference type="GO" id="GO:0006083">
    <property type="term" value="P:acetate metabolic process"/>
    <property type="evidence" value="ECO:0007669"/>
    <property type="project" value="TreeGrafter"/>
</dbReference>
<dbReference type="PRINTS" id="PR00471">
    <property type="entry name" value="ACETATEKNASE"/>
</dbReference>
<dbReference type="PROSITE" id="PS01075">
    <property type="entry name" value="ACETATE_KINASE_1"/>
    <property type="match status" value="1"/>
</dbReference>
<sequence length="352" mass="38511">MQVILAINPGSTSTKLALLTQDQIIVQETISHEVEDLAKFDSILSQLPYREQMVQLWLDMHLKDDTIAAVVGRGGMLKPLHSGVYRVNEAMKQDLRAGTYGLHASNLGGLLADAIASKFGVNSYIVDPVSVEEFAEVARISGLPELPRASMLHALNIRATVFRHAEKEQQNPETLNVVVAHLGGGFSIAAVRNGRFVDVNNANEGGPFSAERAGTLPVYSLVRLCYSGRYTEKEMIKKINGQAGLMAYLGTGDLRVVEQRIREGDAQALSIFEAMAYQICKEIAAMSVPLQGKVDGILLTGGMAHNDRLVRTIEESVGWIGPIYRYPGEDEMRALADGVLRVMNGDETPREY</sequence>
<dbReference type="NCBIfam" id="TIGR02707">
    <property type="entry name" value="butyr_kinase"/>
    <property type="match status" value="1"/>
</dbReference>
<keyword evidence="6" id="KW-0067">ATP-binding</keyword>
<dbReference type="InterPro" id="IPR000890">
    <property type="entry name" value="Aliphatic_acid_kin_short-chain"/>
</dbReference>
<dbReference type="NCBIfam" id="NF002834">
    <property type="entry name" value="PRK03011.1-5"/>
    <property type="match status" value="1"/>
</dbReference>
<keyword evidence="2" id="KW-0963">Cytoplasm</keyword>
<dbReference type="Gene3D" id="3.30.420.40">
    <property type="match status" value="2"/>
</dbReference>
<proteinExistence type="inferred from homology"/>
<evidence type="ECO:0000256" key="1">
    <source>
        <dbReference type="ARBA" id="ARBA00004496"/>
    </source>
</evidence>
<keyword evidence="3 8" id="KW-0808">Transferase</keyword>
<dbReference type="GO" id="GO:0005737">
    <property type="term" value="C:cytoplasm"/>
    <property type="evidence" value="ECO:0007669"/>
    <property type="project" value="UniProtKB-SubCell"/>
</dbReference>
<comment type="subcellular location">
    <subcellularLocation>
        <location evidence="1">Cytoplasm</location>
    </subcellularLocation>
</comment>
<dbReference type="GO" id="GO:0005524">
    <property type="term" value="F:ATP binding"/>
    <property type="evidence" value="ECO:0007669"/>
    <property type="project" value="UniProtKB-KW"/>
</dbReference>
<name>A0A645CNG0_9ZZZZ</name>
<dbReference type="InterPro" id="IPR023865">
    <property type="entry name" value="Aliphatic_acid_kinase_CS"/>
</dbReference>
<comment type="catalytic activity">
    <reaction evidence="7">
        <text>butanoate + ATP = butanoyl phosphate + ADP</text>
        <dbReference type="Rhea" id="RHEA:13585"/>
        <dbReference type="ChEBI" id="CHEBI:17968"/>
        <dbReference type="ChEBI" id="CHEBI:30616"/>
        <dbReference type="ChEBI" id="CHEBI:58079"/>
        <dbReference type="ChEBI" id="CHEBI:456216"/>
        <dbReference type="EC" id="2.7.2.7"/>
    </reaction>
</comment>
<evidence type="ECO:0000256" key="6">
    <source>
        <dbReference type="ARBA" id="ARBA00022840"/>
    </source>
</evidence>
<dbReference type="SUPFAM" id="SSF53067">
    <property type="entry name" value="Actin-like ATPase domain"/>
    <property type="match status" value="2"/>
</dbReference>
<dbReference type="PANTHER" id="PTHR21060">
    <property type="entry name" value="ACETATE KINASE"/>
    <property type="match status" value="1"/>
</dbReference>
<dbReference type="PROSITE" id="PS01076">
    <property type="entry name" value="ACETATE_KINASE_2"/>
    <property type="match status" value="1"/>
</dbReference>
<accession>A0A645CNG0</accession>
<keyword evidence="4" id="KW-0547">Nucleotide-binding</keyword>
<dbReference type="PIRSF" id="PIRSF036458">
    <property type="entry name" value="Butyrate_kin"/>
    <property type="match status" value="1"/>
</dbReference>
<evidence type="ECO:0000256" key="7">
    <source>
        <dbReference type="ARBA" id="ARBA00048596"/>
    </source>
</evidence>
<comment type="caution">
    <text evidence="8">The sequence shown here is derived from an EMBL/GenBank/DDBJ whole genome shotgun (WGS) entry which is preliminary data.</text>
</comment>
<evidence type="ECO:0000313" key="8">
    <source>
        <dbReference type="EMBL" id="MPM78566.1"/>
    </source>
</evidence>
<gene>
    <name evidence="8" type="primary">buk2_33</name>
    <name evidence="8" type="ORF">SDC9_125577</name>
</gene>
<dbReference type="EMBL" id="VSSQ01028733">
    <property type="protein sequence ID" value="MPM78566.1"/>
    <property type="molecule type" value="Genomic_DNA"/>
</dbReference>
<dbReference type="GO" id="GO:0047761">
    <property type="term" value="F:butyrate kinase activity"/>
    <property type="evidence" value="ECO:0007669"/>
    <property type="project" value="UniProtKB-EC"/>
</dbReference>
<dbReference type="PANTHER" id="PTHR21060:SF3">
    <property type="entry name" value="BUTYRATE KINASE 2-RELATED"/>
    <property type="match status" value="1"/>
</dbReference>
<dbReference type="AlphaFoldDB" id="A0A645CNG0"/>
<evidence type="ECO:0000256" key="3">
    <source>
        <dbReference type="ARBA" id="ARBA00022679"/>
    </source>
</evidence>
<keyword evidence="5 8" id="KW-0418">Kinase</keyword>